<accession>A0A225VBQ9</accession>
<dbReference type="EMBL" id="NBNE01005920">
    <property type="protein sequence ID" value="OWZ02813.1"/>
    <property type="molecule type" value="Genomic_DNA"/>
</dbReference>
<dbReference type="Proteomes" id="UP000198211">
    <property type="component" value="Unassembled WGS sequence"/>
</dbReference>
<name>A0A225VBQ9_9STRA</name>
<proteinExistence type="predicted"/>
<evidence type="ECO:0000313" key="2">
    <source>
        <dbReference type="Proteomes" id="UP000198211"/>
    </source>
</evidence>
<sequence>MRCLILNTHKIQAQRHTMLTRFLRLDVDARCYFTTSFLATTHGYQLPKPGSDGRKLAKND</sequence>
<protein>
    <submittedName>
        <fullName evidence="1">Uncharacterized protein</fullName>
    </submittedName>
</protein>
<evidence type="ECO:0000313" key="1">
    <source>
        <dbReference type="EMBL" id="OWZ02813.1"/>
    </source>
</evidence>
<keyword evidence="2" id="KW-1185">Reference proteome</keyword>
<reference evidence="2" key="1">
    <citation type="submission" date="2017-03" db="EMBL/GenBank/DDBJ databases">
        <title>Phytopthora megakarya and P. palmivora, two closely related causual agents of cacao black pod achieved similar genome size and gene model numbers by different mechanisms.</title>
        <authorList>
            <person name="Ali S."/>
            <person name="Shao J."/>
            <person name="Larry D.J."/>
            <person name="Kronmiller B."/>
            <person name="Shen D."/>
            <person name="Strem M.D."/>
            <person name="Melnick R.L."/>
            <person name="Guiltinan M.J."/>
            <person name="Tyler B.M."/>
            <person name="Meinhardt L.W."/>
            <person name="Bailey B.A."/>
        </authorList>
    </citation>
    <scope>NUCLEOTIDE SEQUENCE [LARGE SCALE GENOMIC DNA]</scope>
    <source>
        <strain evidence="2">zdho120</strain>
    </source>
</reference>
<dbReference type="AlphaFoldDB" id="A0A225VBQ9"/>
<comment type="caution">
    <text evidence="1">The sequence shown here is derived from an EMBL/GenBank/DDBJ whole genome shotgun (WGS) entry which is preliminary data.</text>
</comment>
<gene>
    <name evidence="1" type="ORF">PHMEG_00025559</name>
</gene>
<organism evidence="1 2">
    <name type="scientific">Phytophthora megakarya</name>
    <dbReference type="NCBI Taxonomy" id="4795"/>
    <lineage>
        <taxon>Eukaryota</taxon>
        <taxon>Sar</taxon>
        <taxon>Stramenopiles</taxon>
        <taxon>Oomycota</taxon>
        <taxon>Peronosporomycetes</taxon>
        <taxon>Peronosporales</taxon>
        <taxon>Peronosporaceae</taxon>
        <taxon>Phytophthora</taxon>
    </lineage>
</organism>